<evidence type="ECO:0008006" key="3">
    <source>
        <dbReference type="Google" id="ProtNLM"/>
    </source>
</evidence>
<dbReference type="AlphaFoldDB" id="A0A6J4UHQ1"/>
<proteinExistence type="predicted"/>
<keyword evidence="1" id="KW-0732">Signal</keyword>
<evidence type="ECO:0000256" key="1">
    <source>
        <dbReference type="SAM" id="SignalP"/>
    </source>
</evidence>
<organism evidence="2">
    <name type="scientific">uncultured Thermoleophilia bacterium</name>
    <dbReference type="NCBI Taxonomy" id="1497501"/>
    <lineage>
        <taxon>Bacteria</taxon>
        <taxon>Bacillati</taxon>
        <taxon>Actinomycetota</taxon>
        <taxon>Thermoleophilia</taxon>
        <taxon>environmental samples</taxon>
    </lineage>
</organism>
<sequence>MRRSAGRVRFVVSCLGAVLALGAMASEAAAGPLVREAGRCETQQLSGPFEPWLDPARYTPVHDGGLERRGEGWKLRGGAAPAAGNEPWTVADENDSRSLLLPAGSSATSPVICVGLAEPTLRFFARSSGGLIAKLEVEVLYEDALGNVHAMTIGTDSGGRWHPTAIMPVLANLLPLLPNDQTPVAFRFTVLGDADFHIDDVYVDPWCQR</sequence>
<name>A0A6J4UHQ1_9ACTN</name>
<feature type="signal peptide" evidence="1">
    <location>
        <begin position="1"/>
        <end position="25"/>
    </location>
</feature>
<dbReference type="EMBL" id="CADCWC010000411">
    <property type="protein sequence ID" value="CAA9550649.1"/>
    <property type="molecule type" value="Genomic_DNA"/>
</dbReference>
<accession>A0A6J4UHQ1</accession>
<gene>
    <name evidence="2" type="ORF">AVDCRST_MAG79-2673</name>
</gene>
<evidence type="ECO:0000313" key="2">
    <source>
        <dbReference type="EMBL" id="CAA9550649.1"/>
    </source>
</evidence>
<feature type="chain" id="PRO_5026805917" description="MAM domain-containing protein" evidence="1">
    <location>
        <begin position="26"/>
        <end position="209"/>
    </location>
</feature>
<reference evidence="2" key="1">
    <citation type="submission" date="2020-02" db="EMBL/GenBank/DDBJ databases">
        <authorList>
            <person name="Meier V. D."/>
        </authorList>
    </citation>
    <scope>NUCLEOTIDE SEQUENCE</scope>
    <source>
        <strain evidence="2">AVDCRST_MAG79</strain>
    </source>
</reference>
<protein>
    <recommendedName>
        <fullName evidence="3">MAM domain-containing protein</fullName>
    </recommendedName>
</protein>